<organism evidence="4">
    <name type="scientific">Arion vulgaris</name>
    <dbReference type="NCBI Taxonomy" id="1028688"/>
    <lineage>
        <taxon>Eukaryota</taxon>
        <taxon>Metazoa</taxon>
        <taxon>Spiralia</taxon>
        <taxon>Lophotrochozoa</taxon>
        <taxon>Mollusca</taxon>
        <taxon>Gastropoda</taxon>
        <taxon>Heterobranchia</taxon>
        <taxon>Euthyneura</taxon>
        <taxon>Panpulmonata</taxon>
        <taxon>Eupulmonata</taxon>
        <taxon>Stylommatophora</taxon>
        <taxon>Helicina</taxon>
        <taxon>Arionoidea</taxon>
        <taxon>Arionidae</taxon>
        <taxon>Arion</taxon>
    </lineage>
</organism>
<dbReference type="Gene3D" id="3.90.550.10">
    <property type="entry name" value="Spore Coat Polysaccharide Biosynthesis Protein SpsA, Chain A"/>
    <property type="match status" value="1"/>
</dbReference>
<dbReference type="AlphaFoldDB" id="A0A0B7AE98"/>
<reference evidence="4" key="1">
    <citation type="submission" date="2014-12" db="EMBL/GenBank/DDBJ databases">
        <title>Insight into the proteome of Arion vulgaris.</title>
        <authorList>
            <person name="Aradska J."/>
            <person name="Bulat T."/>
            <person name="Smidak R."/>
            <person name="Sarate P."/>
            <person name="Gangsoo J."/>
            <person name="Sialana F."/>
            <person name="Bilban M."/>
            <person name="Lubec G."/>
        </authorList>
    </citation>
    <scope>NUCLEOTIDE SEQUENCE</scope>
    <source>
        <tissue evidence="4">Skin</tissue>
    </source>
</reference>
<dbReference type="GO" id="GO:0005794">
    <property type="term" value="C:Golgi apparatus"/>
    <property type="evidence" value="ECO:0007669"/>
    <property type="project" value="TreeGrafter"/>
</dbReference>
<gene>
    <name evidence="4" type="primary">ORF109324</name>
</gene>
<dbReference type="PANTHER" id="PTHR11675">
    <property type="entry name" value="N-ACETYLGALACTOSAMINYLTRANSFERASE"/>
    <property type="match status" value="1"/>
</dbReference>
<evidence type="ECO:0000313" key="4">
    <source>
        <dbReference type="EMBL" id="CEK78285.1"/>
    </source>
</evidence>
<keyword evidence="1" id="KW-1015">Disulfide bond</keyword>
<feature type="compositionally biased region" description="Low complexity" evidence="2">
    <location>
        <begin position="16"/>
        <end position="31"/>
    </location>
</feature>
<dbReference type="EMBL" id="HACG01031420">
    <property type="protein sequence ID" value="CEK78285.1"/>
    <property type="molecule type" value="Transcribed_RNA"/>
</dbReference>
<feature type="non-terminal residue" evidence="4">
    <location>
        <position position="367"/>
    </location>
</feature>
<protein>
    <recommendedName>
        <fullName evidence="3">Glycosyltransferase 2-like domain-containing protein</fullName>
    </recommendedName>
</protein>
<evidence type="ECO:0000259" key="3">
    <source>
        <dbReference type="Pfam" id="PF00535"/>
    </source>
</evidence>
<name>A0A0B7AE98_9EUPU</name>
<feature type="non-terminal residue" evidence="4">
    <location>
        <position position="1"/>
    </location>
</feature>
<feature type="region of interest" description="Disordered" evidence="2">
    <location>
        <begin position="1"/>
        <end position="31"/>
    </location>
</feature>
<dbReference type="GO" id="GO:0006493">
    <property type="term" value="P:protein O-linked glycosylation"/>
    <property type="evidence" value="ECO:0007669"/>
    <property type="project" value="TreeGrafter"/>
</dbReference>
<dbReference type="PANTHER" id="PTHR11675:SF126">
    <property type="entry name" value="RICIN B LECTIN DOMAIN-CONTAINING PROTEIN"/>
    <property type="match status" value="1"/>
</dbReference>
<dbReference type="Pfam" id="PF00535">
    <property type="entry name" value="Glycos_transf_2"/>
    <property type="match status" value="1"/>
</dbReference>
<sequence length="367" mass="41843">SEYFPQSVDKLHKRQSSLNSSGSSGIINNNFNDNEWKETRERNLNINQNNFRAFAIEYGYHSQNDLSTNLNVTNVQSQRDIRPKSNTHSSDAIHLDVHRSSKDISQYNGFNHNIHPSSGKMNFETKYLEHITDLYHGFAQSNKQLNVSKAIHANEVIQSSETDTQTDSKFDDSGNSIVANRSKDDQAKIWSSLTDHVTVFNSTRFIFNNEENAEHVVDAERVDSNIISRLKFQMKPLRADMKYDGFELYAYNVTASNALPLNRDIPDTRPDGCEHIPAYSYIDLPKTTVIICFHNEALSVLLRTVISVLERTPSHLLENIILVDDYSTQDSLTIRLQEELGFLKNILLTRTSKREGLVGARFLGSRL</sequence>
<accession>A0A0B7AE98</accession>
<proteinExistence type="predicted"/>
<feature type="domain" description="Glycosyltransferase 2-like" evidence="3">
    <location>
        <begin position="288"/>
        <end position="364"/>
    </location>
</feature>
<evidence type="ECO:0000256" key="1">
    <source>
        <dbReference type="ARBA" id="ARBA00023157"/>
    </source>
</evidence>
<dbReference type="InterPro" id="IPR001173">
    <property type="entry name" value="Glyco_trans_2-like"/>
</dbReference>
<dbReference type="SUPFAM" id="SSF53448">
    <property type="entry name" value="Nucleotide-diphospho-sugar transferases"/>
    <property type="match status" value="1"/>
</dbReference>
<dbReference type="InterPro" id="IPR029044">
    <property type="entry name" value="Nucleotide-diphossugar_trans"/>
</dbReference>
<evidence type="ECO:0000256" key="2">
    <source>
        <dbReference type="SAM" id="MobiDB-lite"/>
    </source>
</evidence>
<dbReference type="GO" id="GO:0004653">
    <property type="term" value="F:polypeptide N-acetylgalactosaminyltransferase activity"/>
    <property type="evidence" value="ECO:0007669"/>
    <property type="project" value="TreeGrafter"/>
</dbReference>